<accession>A0AAN8Q4W9</accession>
<protein>
    <submittedName>
        <fullName evidence="2">Uncharacterized protein</fullName>
    </submittedName>
</protein>
<feature type="compositionally biased region" description="Basic and acidic residues" evidence="1">
    <location>
        <begin position="216"/>
        <end position="258"/>
    </location>
</feature>
<dbReference type="EMBL" id="JAZGQO010000004">
    <property type="protein sequence ID" value="KAK6187661.1"/>
    <property type="molecule type" value="Genomic_DNA"/>
</dbReference>
<reference evidence="2 3" key="1">
    <citation type="submission" date="2024-01" db="EMBL/GenBank/DDBJ databases">
        <title>The genome of the rayed Mediterranean limpet Patella caerulea (Linnaeus, 1758).</title>
        <authorList>
            <person name="Anh-Thu Weber A."/>
            <person name="Halstead-Nussloch G."/>
        </authorList>
    </citation>
    <scope>NUCLEOTIDE SEQUENCE [LARGE SCALE GENOMIC DNA]</scope>
    <source>
        <strain evidence="2">AATW-2023a</strain>
        <tissue evidence="2">Whole specimen</tissue>
    </source>
</reference>
<sequence length="659" mass="75011">MASHSHLSKLSPAIQDILKSLKNGLTDAKLKPHEDCKVWLREDGKLVIERPEDLWKKHFDRRKDNCADGFFTAPCEPYRCLGGSLTLETSDLLYQTLSDYLKRNEKCKTEDSIGETSVPKTEVAAVHKEVKCCNSRRRPATGFELIQESLKIGTERIVALRGGLPYMEHIKRTEKRLEDKEEKPINGMILMSTNDLAFMFHAKESTTSRSASSLKQSRDGGDSDSIRSNKQDLENKATPEKDTKGQTKETPVKSEKSVDSLLGVSSALTERLNRLRGDNLEFLKAVHRIMIILRNIKSKDLKSRHPLTQTQIRDMEKERKVGKLAGLSLLQKRPSTDTNMSPDMSPPCIPSRHTSLLAPTRRKTRLLTIFGHGGPLVSLTSRMNTTSDRRSRMAGEREVRVETWDDLLRIGEKTPEPHPIPEVTVNVIPDIITPKPTKCSRYTSANEQTVAEEKYKPTIWQVIANEKVKSKGFQDMNKHVKAKDPANICQRLQKEMETLNANLKESCNTELKKLNRERLSAFRYKFGTLRETSTLECHFANMRQPREYIVNRLHEMPDVIPSKWLDELTEKIHNLVGPEESEINVALAHLGQHSQASVKNIPQTKARLCLIVMSLPAYEICKISTQLAIKFVLEKVFQGPVEEFYHWLSLRKLPLAITK</sequence>
<keyword evidence="3" id="KW-1185">Reference proteome</keyword>
<dbReference type="Proteomes" id="UP001347796">
    <property type="component" value="Unassembled WGS sequence"/>
</dbReference>
<proteinExistence type="predicted"/>
<evidence type="ECO:0000256" key="1">
    <source>
        <dbReference type="SAM" id="MobiDB-lite"/>
    </source>
</evidence>
<feature type="region of interest" description="Disordered" evidence="1">
    <location>
        <begin position="333"/>
        <end position="354"/>
    </location>
</feature>
<dbReference type="PANTHER" id="PTHR34754:SF1">
    <property type="entry name" value="COILED-COIL DOMAIN-CONTAINING PROTEIN 60"/>
    <property type="match status" value="1"/>
</dbReference>
<evidence type="ECO:0000313" key="3">
    <source>
        <dbReference type="Proteomes" id="UP001347796"/>
    </source>
</evidence>
<gene>
    <name evidence="2" type="ORF">SNE40_005638</name>
</gene>
<dbReference type="PANTHER" id="PTHR34754">
    <property type="entry name" value="COILED-COIL DOMAIN-CONTAINING PROTEIN 60"/>
    <property type="match status" value="1"/>
</dbReference>
<comment type="caution">
    <text evidence="2">The sequence shown here is derived from an EMBL/GenBank/DDBJ whole genome shotgun (WGS) entry which is preliminary data.</text>
</comment>
<feature type="region of interest" description="Disordered" evidence="1">
    <location>
        <begin position="207"/>
        <end position="260"/>
    </location>
</feature>
<evidence type="ECO:0000313" key="2">
    <source>
        <dbReference type="EMBL" id="KAK6187661.1"/>
    </source>
</evidence>
<dbReference type="AlphaFoldDB" id="A0AAN8Q4W9"/>
<dbReference type="InterPro" id="IPR031526">
    <property type="entry name" value="DUF4698"/>
</dbReference>
<name>A0AAN8Q4W9_PATCE</name>
<organism evidence="2 3">
    <name type="scientific">Patella caerulea</name>
    <name type="common">Rayed Mediterranean limpet</name>
    <dbReference type="NCBI Taxonomy" id="87958"/>
    <lineage>
        <taxon>Eukaryota</taxon>
        <taxon>Metazoa</taxon>
        <taxon>Spiralia</taxon>
        <taxon>Lophotrochozoa</taxon>
        <taxon>Mollusca</taxon>
        <taxon>Gastropoda</taxon>
        <taxon>Patellogastropoda</taxon>
        <taxon>Patelloidea</taxon>
        <taxon>Patellidae</taxon>
        <taxon>Patella</taxon>
    </lineage>
</organism>